<accession>A0A060RS23</accession>
<evidence type="ECO:0000313" key="1">
    <source>
        <dbReference type="EMBL" id="CDO64131.1"/>
    </source>
</evidence>
<dbReference type="VEuPathDB" id="PlasmoDB:PRG01_0914500"/>
<reference evidence="1" key="1">
    <citation type="submission" date="2014-01" db="EMBL/GenBank/DDBJ databases">
        <authorList>
            <person name="Aslett M."/>
        </authorList>
    </citation>
    <scope>NUCLEOTIDE SEQUENCE</scope>
    <source>
        <strain evidence="1">CDC</strain>
    </source>
</reference>
<name>A0A060RS23_PLARE</name>
<proteinExistence type="predicted"/>
<gene>
    <name evidence="1" type="ORF">PRCDC_0905100</name>
</gene>
<keyword evidence="2" id="KW-1185">Reference proteome</keyword>
<dbReference type="AlphaFoldDB" id="A0A060RS23"/>
<reference evidence="1" key="2">
    <citation type="submission" date="2014-05" db="EMBL/GenBank/DDBJ databases">
        <title>The genome sequences of chimpanzee malaria parasites reveal the path to human adaptation.</title>
        <authorList>
            <person name="Otto T.D."/>
            <person name="Rayner J.C."/>
            <person name="Boehme U."/>
            <person name="Pain A."/>
            <person name="Spottiswoode N."/>
            <person name="Sanders M."/>
            <person name="Quail M."/>
            <person name="Ollomo B."/>
            <person name="Renaud F."/>
            <person name="Thomas A.W."/>
            <person name="Prugnolle F."/>
            <person name="Conway D.J."/>
            <person name="Newbold C."/>
            <person name="Berriman M."/>
        </authorList>
    </citation>
    <scope>NUCLEOTIDE SEQUENCE [LARGE SCALE GENOMIC DNA]</scope>
    <source>
        <strain evidence="1">CDC</strain>
    </source>
</reference>
<sequence>MSNDQDLKSSFLQDLKEYSSNDDKKFPEVLKNYITQNIEDQNEAERFLKEFNDSYLKEMNLDELELLCSMILKKKNLSAN</sequence>
<dbReference type="Proteomes" id="UP000027581">
    <property type="component" value="Unassembled WGS sequence"/>
</dbReference>
<protein>
    <submittedName>
        <fullName evidence="1">Uncharacterized protein</fullName>
    </submittedName>
</protein>
<dbReference type="VEuPathDB" id="PlasmoDB:PRCDC_0905100"/>
<dbReference type="EMBL" id="HG810770">
    <property type="protein sequence ID" value="CDO64131.1"/>
    <property type="molecule type" value="Genomic_DNA"/>
</dbReference>
<organism evidence="1 2">
    <name type="scientific">Plasmodium reichenowi</name>
    <dbReference type="NCBI Taxonomy" id="5854"/>
    <lineage>
        <taxon>Eukaryota</taxon>
        <taxon>Sar</taxon>
        <taxon>Alveolata</taxon>
        <taxon>Apicomplexa</taxon>
        <taxon>Aconoidasida</taxon>
        <taxon>Haemosporida</taxon>
        <taxon>Plasmodiidae</taxon>
        <taxon>Plasmodium</taxon>
        <taxon>Plasmodium (Laverania)</taxon>
    </lineage>
</organism>
<evidence type="ECO:0000313" key="2">
    <source>
        <dbReference type="Proteomes" id="UP000027581"/>
    </source>
</evidence>